<reference evidence="2" key="5">
    <citation type="journal article" date="2021" name="G3 (Bethesda)">
        <title>Aegilops tauschii genome assembly Aet v5.0 features greater sequence contiguity and improved annotation.</title>
        <authorList>
            <person name="Wang L."/>
            <person name="Zhu T."/>
            <person name="Rodriguez J.C."/>
            <person name="Deal K.R."/>
            <person name="Dubcovsky J."/>
            <person name="McGuire P.E."/>
            <person name="Lux T."/>
            <person name="Spannagl M."/>
            <person name="Mayer K.F.X."/>
            <person name="Baldrich P."/>
            <person name="Meyers B.C."/>
            <person name="Huo N."/>
            <person name="Gu Y.Q."/>
            <person name="Zhou H."/>
            <person name="Devos K.M."/>
            <person name="Bennetzen J.L."/>
            <person name="Unver T."/>
            <person name="Budak H."/>
            <person name="Gulick P.J."/>
            <person name="Galiba G."/>
            <person name="Kalapos B."/>
            <person name="Nelson D.R."/>
            <person name="Li P."/>
            <person name="You F.M."/>
            <person name="Luo M.C."/>
            <person name="Dvorak J."/>
        </authorList>
    </citation>
    <scope>NUCLEOTIDE SEQUENCE [LARGE SCALE GENOMIC DNA]</scope>
    <source>
        <strain evidence="2">cv. AL8/78</strain>
    </source>
</reference>
<evidence type="ECO:0000256" key="1">
    <source>
        <dbReference type="SAM" id="MobiDB-lite"/>
    </source>
</evidence>
<reference evidence="2" key="3">
    <citation type="journal article" date="2017" name="Nature">
        <title>Genome sequence of the progenitor of the wheat D genome Aegilops tauschii.</title>
        <authorList>
            <person name="Luo M.C."/>
            <person name="Gu Y.Q."/>
            <person name="Puiu D."/>
            <person name="Wang H."/>
            <person name="Twardziok S.O."/>
            <person name="Deal K.R."/>
            <person name="Huo N."/>
            <person name="Zhu T."/>
            <person name="Wang L."/>
            <person name="Wang Y."/>
            <person name="McGuire P.E."/>
            <person name="Liu S."/>
            <person name="Long H."/>
            <person name="Ramasamy R.K."/>
            <person name="Rodriguez J.C."/>
            <person name="Van S.L."/>
            <person name="Yuan L."/>
            <person name="Wang Z."/>
            <person name="Xia Z."/>
            <person name="Xiao L."/>
            <person name="Anderson O.D."/>
            <person name="Ouyang S."/>
            <person name="Liang Y."/>
            <person name="Zimin A.V."/>
            <person name="Pertea G."/>
            <person name="Qi P."/>
            <person name="Bennetzen J.L."/>
            <person name="Dai X."/>
            <person name="Dawson M.W."/>
            <person name="Muller H.G."/>
            <person name="Kugler K."/>
            <person name="Rivarola-Duarte L."/>
            <person name="Spannagl M."/>
            <person name="Mayer K.F.X."/>
            <person name="Lu F.H."/>
            <person name="Bevan M.W."/>
            <person name="Leroy P."/>
            <person name="Li P."/>
            <person name="You F.M."/>
            <person name="Sun Q."/>
            <person name="Liu Z."/>
            <person name="Lyons E."/>
            <person name="Wicker T."/>
            <person name="Salzberg S.L."/>
            <person name="Devos K.M."/>
            <person name="Dvorak J."/>
        </authorList>
    </citation>
    <scope>NUCLEOTIDE SEQUENCE [LARGE SCALE GENOMIC DNA]</scope>
    <source>
        <strain evidence="2">cv. AL8/78</strain>
    </source>
</reference>
<reference evidence="2" key="4">
    <citation type="submission" date="2019-03" db="UniProtKB">
        <authorList>
            <consortium name="EnsemblPlants"/>
        </authorList>
    </citation>
    <scope>IDENTIFICATION</scope>
</reference>
<dbReference type="AlphaFoldDB" id="A0A453F1E4"/>
<evidence type="ECO:0000313" key="3">
    <source>
        <dbReference type="Proteomes" id="UP000015105"/>
    </source>
</evidence>
<evidence type="ECO:0000313" key="2">
    <source>
        <dbReference type="EnsemblPlants" id="AET3Gv20539100.17"/>
    </source>
</evidence>
<sequence length="140" mass="14947">MICKEKNTTTGGARARLLCLSRSPTKSSPPPPTPATSGDLRRCAARARAPHGPRLPPLRPDSPLPSSAACSQREPPMRPPLLRHRSPMAAPPKDSRRGLAQPHPSPSRAPHAIVSMGAQIHGSGGNRQAVGRMSRQRTEK</sequence>
<name>A0A453F1E4_AEGTS</name>
<dbReference type="Proteomes" id="UP000015105">
    <property type="component" value="Chromosome 3D"/>
</dbReference>
<dbReference type="Gramene" id="AET3Gv20539100.17">
    <property type="protein sequence ID" value="AET3Gv20539100.17"/>
    <property type="gene ID" value="AET3Gv20539100"/>
</dbReference>
<dbReference type="EnsemblPlants" id="AET3Gv20539100.17">
    <property type="protein sequence ID" value="AET3Gv20539100.17"/>
    <property type="gene ID" value="AET3Gv20539100"/>
</dbReference>
<organism evidence="2 3">
    <name type="scientific">Aegilops tauschii subsp. strangulata</name>
    <name type="common">Goatgrass</name>
    <dbReference type="NCBI Taxonomy" id="200361"/>
    <lineage>
        <taxon>Eukaryota</taxon>
        <taxon>Viridiplantae</taxon>
        <taxon>Streptophyta</taxon>
        <taxon>Embryophyta</taxon>
        <taxon>Tracheophyta</taxon>
        <taxon>Spermatophyta</taxon>
        <taxon>Magnoliopsida</taxon>
        <taxon>Liliopsida</taxon>
        <taxon>Poales</taxon>
        <taxon>Poaceae</taxon>
        <taxon>BOP clade</taxon>
        <taxon>Pooideae</taxon>
        <taxon>Triticodae</taxon>
        <taxon>Triticeae</taxon>
        <taxon>Triticinae</taxon>
        <taxon>Aegilops</taxon>
    </lineage>
</organism>
<reference evidence="3" key="1">
    <citation type="journal article" date="2014" name="Science">
        <title>Ancient hybridizations among the ancestral genomes of bread wheat.</title>
        <authorList>
            <consortium name="International Wheat Genome Sequencing Consortium,"/>
            <person name="Marcussen T."/>
            <person name="Sandve S.R."/>
            <person name="Heier L."/>
            <person name="Spannagl M."/>
            <person name="Pfeifer M."/>
            <person name="Jakobsen K.S."/>
            <person name="Wulff B.B."/>
            <person name="Steuernagel B."/>
            <person name="Mayer K.F."/>
            <person name="Olsen O.A."/>
        </authorList>
    </citation>
    <scope>NUCLEOTIDE SEQUENCE [LARGE SCALE GENOMIC DNA]</scope>
    <source>
        <strain evidence="3">cv. AL8/78</strain>
    </source>
</reference>
<proteinExistence type="predicted"/>
<feature type="region of interest" description="Disordered" evidence="1">
    <location>
        <begin position="20"/>
        <end position="140"/>
    </location>
</feature>
<feature type="compositionally biased region" description="Pro residues" evidence="1">
    <location>
        <begin position="53"/>
        <end position="63"/>
    </location>
</feature>
<protein>
    <submittedName>
        <fullName evidence="2">Uncharacterized protein</fullName>
    </submittedName>
</protein>
<keyword evidence="3" id="KW-1185">Reference proteome</keyword>
<accession>A0A453F1E4</accession>
<reference evidence="3" key="2">
    <citation type="journal article" date="2017" name="Nat. Plants">
        <title>The Aegilops tauschii genome reveals multiple impacts of transposons.</title>
        <authorList>
            <person name="Zhao G."/>
            <person name="Zou C."/>
            <person name="Li K."/>
            <person name="Wang K."/>
            <person name="Li T."/>
            <person name="Gao L."/>
            <person name="Zhang X."/>
            <person name="Wang H."/>
            <person name="Yang Z."/>
            <person name="Liu X."/>
            <person name="Jiang W."/>
            <person name="Mao L."/>
            <person name="Kong X."/>
            <person name="Jiao Y."/>
            <person name="Jia J."/>
        </authorList>
    </citation>
    <scope>NUCLEOTIDE SEQUENCE [LARGE SCALE GENOMIC DNA]</scope>
    <source>
        <strain evidence="3">cv. AL8/78</strain>
    </source>
</reference>